<keyword evidence="7" id="KW-0808">Transferase</keyword>
<keyword evidence="3 4" id="KW-0862">Zinc</keyword>
<dbReference type="GO" id="GO:0010357">
    <property type="term" value="F:homogentisate solanesyltransferase activity"/>
    <property type="evidence" value="ECO:0007669"/>
    <property type="project" value="UniProtKB-EC"/>
</dbReference>
<feature type="compositionally biased region" description="Basic and acidic residues" evidence="5">
    <location>
        <begin position="346"/>
        <end position="360"/>
    </location>
</feature>
<feature type="domain" description="TRAF-type" evidence="6">
    <location>
        <begin position="215"/>
        <end position="272"/>
    </location>
</feature>
<gene>
    <name evidence="7" type="ORF">CDL12_19615</name>
</gene>
<evidence type="ECO:0000256" key="2">
    <source>
        <dbReference type="ARBA" id="ARBA00022771"/>
    </source>
</evidence>
<feature type="compositionally biased region" description="Basic and acidic residues" evidence="5">
    <location>
        <begin position="535"/>
        <end position="551"/>
    </location>
</feature>
<feature type="compositionally biased region" description="Low complexity" evidence="5">
    <location>
        <begin position="381"/>
        <end position="395"/>
    </location>
</feature>
<dbReference type="EC" id="2.5.1.117" evidence="7"/>
<feature type="zinc finger region" description="TRAF-type" evidence="4">
    <location>
        <begin position="215"/>
        <end position="272"/>
    </location>
</feature>
<organism evidence="7 8">
    <name type="scientific">Handroanthus impetiginosus</name>
    <dbReference type="NCBI Taxonomy" id="429701"/>
    <lineage>
        <taxon>Eukaryota</taxon>
        <taxon>Viridiplantae</taxon>
        <taxon>Streptophyta</taxon>
        <taxon>Embryophyta</taxon>
        <taxon>Tracheophyta</taxon>
        <taxon>Spermatophyta</taxon>
        <taxon>Magnoliopsida</taxon>
        <taxon>eudicotyledons</taxon>
        <taxon>Gunneridae</taxon>
        <taxon>Pentapetalae</taxon>
        <taxon>asterids</taxon>
        <taxon>lamiids</taxon>
        <taxon>Lamiales</taxon>
        <taxon>Bignoniaceae</taxon>
        <taxon>Crescentiina</taxon>
        <taxon>Tabebuia alliance</taxon>
        <taxon>Handroanthus</taxon>
    </lineage>
</organism>
<dbReference type="PANTHER" id="PTHR10131:SF161">
    <property type="entry name" value="F26K24.24 PROTEIN"/>
    <property type="match status" value="1"/>
</dbReference>
<comment type="caution">
    <text evidence="7">The sequence shown here is derived from an EMBL/GenBank/DDBJ whole genome shotgun (WGS) entry which is preliminary data.</text>
</comment>
<dbReference type="OrthoDB" id="1737200at2759"/>
<dbReference type="PROSITE" id="PS50145">
    <property type="entry name" value="ZF_TRAF"/>
    <property type="match status" value="1"/>
</dbReference>
<feature type="compositionally biased region" description="Polar residues" evidence="5">
    <location>
        <begin position="404"/>
        <end position="427"/>
    </location>
</feature>
<dbReference type="PANTHER" id="PTHR10131">
    <property type="entry name" value="TNF RECEPTOR ASSOCIATED FACTOR"/>
    <property type="match status" value="1"/>
</dbReference>
<protein>
    <submittedName>
        <fullName evidence="7">Homogentisate solanesyltransferase</fullName>
        <ecNumber evidence="7">2.5.1.117</ecNumber>
    </submittedName>
</protein>
<reference evidence="8" key="1">
    <citation type="journal article" date="2018" name="Gigascience">
        <title>Genome assembly of the Pink Ipe (Handroanthus impetiginosus, Bignoniaceae), a highly valued, ecologically keystone Neotropical timber forest tree.</title>
        <authorList>
            <person name="Silva-Junior O.B."/>
            <person name="Grattapaglia D."/>
            <person name="Novaes E."/>
            <person name="Collevatti R.G."/>
        </authorList>
    </citation>
    <scope>NUCLEOTIDE SEQUENCE [LARGE SCALE GENOMIC DNA]</scope>
    <source>
        <strain evidence="8">cv. UFG-1</strain>
    </source>
</reference>
<sequence length="551" mass="61908">MNPPTDDIDLKPETLEGEKEGGALNHCDLYDADIVHKIAQEFLPGLASACIDNTTGDLFRNPASVAVDIRREMVDYLIKRSENFVAESVVLDGGPNEEVSEDPYDIISDFVDDFASTKRNFLSRLSGWLLSDTREDKIDDFVREMEINGFWLLNRRESVAQTLLKNVDFKNIYHCNMSFKSLEDLEEHKLDCGFRTMICTNEGCDSRFSAAQGDHHDSICPFKILKCEQNCPATIMRREMDRHCITICPMKLVKCPFYSVGCHSSIPQCTIEQHRSENLRSHLVYILQAVHKEASAEDLKERVEELIKLSSPGKLAVVRDARALTFMIKDLDAKLGPLKIKTTQKSSDEVRDSTDKKEESAGGSPTEQVKFEESPKAKTESVNSPSRSSDSTNDSSQEKEKSVESLTNVNVQLEQQPDNKNVVASISEQEDLKESPHEREDGLAEENKTEAQMEKSSQVKVAATIKHEHFTSSTITDSSLGKDVGLALQNKSEVEMEKSPEDKEAEPVERFTSSPIKVEEHKVEKQTGAVAESEESTKPEEESKESYNREV</sequence>
<evidence type="ECO:0000313" key="8">
    <source>
        <dbReference type="Proteomes" id="UP000231279"/>
    </source>
</evidence>
<feature type="compositionally biased region" description="Basic and acidic residues" evidence="5">
    <location>
        <begin position="369"/>
        <end position="379"/>
    </location>
</feature>
<keyword evidence="2 4" id="KW-0863">Zinc-finger</keyword>
<dbReference type="GO" id="GO:0008270">
    <property type="term" value="F:zinc ion binding"/>
    <property type="evidence" value="ECO:0007669"/>
    <property type="project" value="UniProtKB-KW"/>
</dbReference>
<dbReference type="Gene3D" id="3.30.40.10">
    <property type="entry name" value="Zinc/RING finger domain, C3HC4 (zinc finger)"/>
    <property type="match status" value="1"/>
</dbReference>
<feature type="region of interest" description="Disordered" evidence="5">
    <location>
        <begin position="343"/>
        <end position="460"/>
    </location>
</feature>
<feature type="region of interest" description="Disordered" evidence="5">
    <location>
        <begin position="491"/>
        <end position="551"/>
    </location>
</feature>
<evidence type="ECO:0000259" key="6">
    <source>
        <dbReference type="PROSITE" id="PS50145"/>
    </source>
</evidence>
<dbReference type="Proteomes" id="UP000231279">
    <property type="component" value="Unassembled WGS sequence"/>
</dbReference>
<dbReference type="Pfam" id="PF02176">
    <property type="entry name" value="zf-TRAF"/>
    <property type="match status" value="1"/>
</dbReference>
<dbReference type="InterPro" id="IPR001293">
    <property type="entry name" value="Znf_TRAF"/>
</dbReference>
<keyword evidence="1 4" id="KW-0479">Metal-binding</keyword>
<proteinExistence type="predicted"/>
<name>A0A2G9GR92_9LAMI</name>
<evidence type="ECO:0000256" key="4">
    <source>
        <dbReference type="PROSITE-ProRule" id="PRU00207"/>
    </source>
</evidence>
<feature type="compositionally biased region" description="Basic and acidic residues" evidence="5">
    <location>
        <begin position="492"/>
        <end position="509"/>
    </location>
</feature>
<evidence type="ECO:0000256" key="1">
    <source>
        <dbReference type="ARBA" id="ARBA00022723"/>
    </source>
</evidence>
<dbReference type="EMBL" id="NKXS01003984">
    <property type="protein sequence ID" value="PIN07796.1"/>
    <property type="molecule type" value="Genomic_DNA"/>
</dbReference>
<feature type="compositionally biased region" description="Basic and acidic residues" evidence="5">
    <location>
        <begin position="430"/>
        <end position="453"/>
    </location>
</feature>
<dbReference type="AlphaFoldDB" id="A0A2G9GR92"/>
<evidence type="ECO:0000256" key="3">
    <source>
        <dbReference type="ARBA" id="ARBA00022833"/>
    </source>
</evidence>
<evidence type="ECO:0000313" key="7">
    <source>
        <dbReference type="EMBL" id="PIN07796.1"/>
    </source>
</evidence>
<evidence type="ECO:0000256" key="5">
    <source>
        <dbReference type="SAM" id="MobiDB-lite"/>
    </source>
</evidence>
<keyword evidence="8" id="KW-1185">Reference proteome</keyword>
<dbReference type="InterPro" id="IPR013083">
    <property type="entry name" value="Znf_RING/FYVE/PHD"/>
</dbReference>
<dbReference type="STRING" id="429701.A0A2G9GR92"/>
<accession>A0A2G9GR92</accession>